<evidence type="ECO:0000313" key="4">
    <source>
        <dbReference type="Proteomes" id="UP000460221"/>
    </source>
</evidence>
<reference evidence="3 4" key="1">
    <citation type="submission" date="2019-11" db="EMBL/GenBank/DDBJ databases">
        <authorList>
            <person name="Jiang L.-Q."/>
        </authorList>
    </citation>
    <scope>NUCLEOTIDE SEQUENCE [LARGE SCALE GENOMIC DNA]</scope>
    <source>
        <strain evidence="3 4">YIM 132087</strain>
    </source>
</reference>
<dbReference type="RefSeq" id="WP_154771320.1">
    <property type="nucleotide sequence ID" value="NZ_WLYK01000018.1"/>
</dbReference>
<comment type="caution">
    <text evidence="3">The sequence shown here is derived from an EMBL/GenBank/DDBJ whole genome shotgun (WGS) entry which is preliminary data.</text>
</comment>
<organism evidence="3 4">
    <name type="scientific">Nakamurella alba</name>
    <dbReference type="NCBI Taxonomy" id="2665158"/>
    <lineage>
        <taxon>Bacteria</taxon>
        <taxon>Bacillati</taxon>
        <taxon>Actinomycetota</taxon>
        <taxon>Actinomycetes</taxon>
        <taxon>Nakamurellales</taxon>
        <taxon>Nakamurellaceae</taxon>
        <taxon>Nakamurella</taxon>
    </lineage>
</organism>
<feature type="region of interest" description="Disordered" evidence="1">
    <location>
        <begin position="36"/>
        <end position="75"/>
    </location>
</feature>
<feature type="compositionally biased region" description="Low complexity" evidence="1">
    <location>
        <begin position="59"/>
        <end position="75"/>
    </location>
</feature>
<accession>A0A7K1FT39</accession>
<gene>
    <name evidence="3" type="ORF">GIS00_25670</name>
</gene>
<dbReference type="EMBL" id="WLYK01000018">
    <property type="protein sequence ID" value="MTD17325.1"/>
    <property type="molecule type" value="Genomic_DNA"/>
</dbReference>
<sequence length="210" mass="21396">MRPRNRTTRTASALVAGILAVTPLAACSSDDSLPDVTTTVDLPQSSASGAGTEPINTEPTGTPASVPPSTSSAPAPLFGTPQQLTATADDGTEQRYSITVTGADWTTNTPRGLPDPTTGGFLVVSVTYTAETGDLTALGADDWFLTTSVGVISPLTGLPATSALGRTYLSGFVTIPEGSSLEGLLVFDITRGDVDLTYGSGETPVTWAIS</sequence>
<protein>
    <recommendedName>
        <fullName evidence="5">DUF4352 domain-containing protein</fullName>
    </recommendedName>
</protein>
<dbReference type="Proteomes" id="UP000460221">
    <property type="component" value="Unassembled WGS sequence"/>
</dbReference>
<dbReference type="AlphaFoldDB" id="A0A7K1FT39"/>
<evidence type="ECO:0000313" key="3">
    <source>
        <dbReference type="EMBL" id="MTD17325.1"/>
    </source>
</evidence>
<evidence type="ECO:0000256" key="1">
    <source>
        <dbReference type="SAM" id="MobiDB-lite"/>
    </source>
</evidence>
<proteinExistence type="predicted"/>
<feature type="compositionally biased region" description="Polar residues" evidence="1">
    <location>
        <begin position="36"/>
        <end position="58"/>
    </location>
</feature>
<evidence type="ECO:0008006" key="5">
    <source>
        <dbReference type="Google" id="ProtNLM"/>
    </source>
</evidence>
<feature type="signal peptide" evidence="2">
    <location>
        <begin position="1"/>
        <end position="26"/>
    </location>
</feature>
<evidence type="ECO:0000256" key="2">
    <source>
        <dbReference type="SAM" id="SignalP"/>
    </source>
</evidence>
<keyword evidence="2" id="KW-0732">Signal</keyword>
<feature type="chain" id="PRO_5039555845" description="DUF4352 domain-containing protein" evidence="2">
    <location>
        <begin position="27"/>
        <end position="210"/>
    </location>
</feature>
<keyword evidence="4" id="KW-1185">Reference proteome</keyword>
<name>A0A7K1FT39_9ACTN</name>